<dbReference type="PROSITE" id="PS51898">
    <property type="entry name" value="TYR_RECOMBINASE"/>
    <property type="match status" value="1"/>
</dbReference>
<evidence type="ECO:0000259" key="3">
    <source>
        <dbReference type="PROSITE" id="PS51898"/>
    </source>
</evidence>
<reference evidence="4 5" key="1">
    <citation type="journal article" date="2019" name="Int. J. Syst. Evol. Microbiol.">
        <title>The Global Catalogue of Microorganisms (GCM) 10K type strain sequencing project: providing services to taxonomists for standard genome sequencing and annotation.</title>
        <authorList>
            <consortium name="The Broad Institute Genomics Platform"/>
            <consortium name="The Broad Institute Genome Sequencing Center for Infectious Disease"/>
            <person name="Wu L."/>
            <person name="Ma J."/>
        </authorList>
    </citation>
    <scope>NUCLEOTIDE SEQUENCE [LARGE SCALE GENOMIC DNA]</scope>
    <source>
        <strain evidence="4 5">GX26</strain>
    </source>
</reference>
<dbReference type="AlphaFoldDB" id="A0ABD5VBZ1"/>
<dbReference type="Pfam" id="PF00589">
    <property type="entry name" value="Phage_integrase"/>
    <property type="match status" value="1"/>
</dbReference>
<dbReference type="Gene3D" id="1.10.443.10">
    <property type="entry name" value="Intergrase catalytic core"/>
    <property type="match status" value="1"/>
</dbReference>
<organism evidence="4 5">
    <name type="scientific">Halorubellus litoreus</name>
    <dbReference type="NCBI Taxonomy" id="755308"/>
    <lineage>
        <taxon>Archaea</taxon>
        <taxon>Methanobacteriati</taxon>
        <taxon>Methanobacteriota</taxon>
        <taxon>Stenosarchaea group</taxon>
        <taxon>Halobacteria</taxon>
        <taxon>Halobacteriales</taxon>
        <taxon>Halorubellaceae</taxon>
        <taxon>Halorubellus</taxon>
    </lineage>
</organism>
<gene>
    <name evidence="4" type="ORF">ACFQGB_08440</name>
</gene>
<name>A0ABD5VBZ1_9EURY</name>
<proteinExistence type="predicted"/>
<evidence type="ECO:0000256" key="1">
    <source>
        <dbReference type="ARBA" id="ARBA00023172"/>
    </source>
</evidence>
<accession>A0ABD5VBZ1</accession>
<dbReference type="GO" id="GO:0006310">
    <property type="term" value="P:DNA recombination"/>
    <property type="evidence" value="ECO:0007669"/>
    <property type="project" value="UniProtKB-KW"/>
</dbReference>
<dbReference type="RefSeq" id="WP_336349872.1">
    <property type="nucleotide sequence ID" value="NZ_JAZAQL010000002.1"/>
</dbReference>
<feature type="region of interest" description="Disordered" evidence="2">
    <location>
        <begin position="353"/>
        <end position="372"/>
    </location>
</feature>
<dbReference type="EMBL" id="JBHSXN010000002">
    <property type="protein sequence ID" value="MFC6952890.1"/>
    <property type="molecule type" value="Genomic_DNA"/>
</dbReference>
<dbReference type="InterPro" id="IPR011010">
    <property type="entry name" value="DNA_brk_join_enz"/>
</dbReference>
<feature type="compositionally biased region" description="Basic and acidic residues" evidence="2">
    <location>
        <begin position="362"/>
        <end position="372"/>
    </location>
</feature>
<protein>
    <submittedName>
        <fullName evidence="4">Tyrosine-type recombinase/integrase</fullName>
    </submittedName>
</protein>
<dbReference type="Proteomes" id="UP001596395">
    <property type="component" value="Unassembled WGS sequence"/>
</dbReference>
<dbReference type="InterPro" id="IPR002104">
    <property type="entry name" value="Integrase_catalytic"/>
</dbReference>
<evidence type="ECO:0000313" key="4">
    <source>
        <dbReference type="EMBL" id="MFC6952890.1"/>
    </source>
</evidence>
<comment type="caution">
    <text evidence="4">The sequence shown here is derived from an EMBL/GenBank/DDBJ whole genome shotgun (WGS) entry which is preliminary data.</text>
</comment>
<evidence type="ECO:0000313" key="5">
    <source>
        <dbReference type="Proteomes" id="UP001596395"/>
    </source>
</evidence>
<dbReference type="SUPFAM" id="SSF56349">
    <property type="entry name" value="DNA breaking-rejoining enzymes"/>
    <property type="match status" value="1"/>
</dbReference>
<dbReference type="InterPro" id="IPR013762">
    <property type="entry name" value="Integrase-like_cat_sf"/>
</dbReference>
<dbReference type="CDD" id="cd00397">
    <property type="entry name" value="DNA_BRE_C"/>
    <property type="match status" value="1"/>
</dbReference>
<sequence>MTIYKENGSVVSDEELRPLNNRQTEIYKSKLEGFADYLLTQGKVPKKNIGYAERSVKIRINRFHRVMKWTWNNSENPSIEFLRSNGDSVNQALETDSLRRYDGERYPGGTKRKFNDMLNNWFAFQSVEWEPEYEFRDQEPQNQPDPFRRTELKQLWEASLTFKSIPSYNNLTPQERHRWKAHIAQELGKPKKKVQPDDWDRINNCWKIPSIVRTTRSQGWRPDLIGRMKVDWYDPDSQTVHIPAGEAPKNDSSWNPELTDEGAETLENWLEQRKLREIYDGRDEIWLTREGNPYSSGTLNDLLDRLIEEAGINERGRKIVWYSFRHAVGTYVYEEFKSREIVAEQLRQKSKESASQYIHPLPETKREASNVL</sequence>
<feature type="domain" description="Tyr recombinase" evidence="3">
    <location>
        <begin position="189"/>
        <end position="370"/>
    </location>
</feature>
<keyword evidence="5" id="KW-1185">Reference proteome</keyword>
<evidence type="ECO:0000256" key="2">
    <source>
        <dbReference type="SAM" id="MobiDB-lite"/>
    </source>
</evidence>
<keyword evidence="1" id="KW-0233">DNA recombination</keyword>